<evidence type="ECO:0000256" key="4">
    <source>
        <dbReference type="SAM" id="SignalP"/>
    </source>
</evidence>
<keyword evidence="2" id="KW-0186">Copper</keyword>
<proteinExistence type="inferred from homology"/>
<dbReference type="PROSITE" id="PS51352">
    <property type="entry name" value="THIOREDOXIN_2"/>
    <property type="match status" value="1"/>
</dbReference>
<keyword evidence="7" id="KW-1185">Reference proteome</keyword>
<sequence length="221" mass="23357">MRTTRTATRYAAAAVTAAAVLTLTACGSGDDAGSAKPVADVSGGNTKPGVVLDTPKEKPDLVLTDTAGEKFDLAAETAGKPTLLFFGYTNCPDVCPTTMSDLALAKQKLAPAEQKKLQVVMVSTDPERDTPRRMRTWLDAMDKDFIGLTGDFTAIEKAAKSVGVHVDKPVKEKDGSITVSHGSSVLAYSPKDDKAHVVYLAGVTAEQYAKDMPKLIKGQKP</sequence>
<feature type="signal peptide" evidence="4">
    <location>
        <begin position="1"/>
        <end position="27"/>
    </location>
</feature>
<comment type="similarity">
    <text evidence="1">Belongs to the SCO1/2 family.</text>
</comment>
<feature type="chain" id="PRO_5046101447" evidence="4">
    <location>
        <begin position="28"/>
        <end position="221"/>
    </location>
</feature>
<feature type="domain" description="Thioredoxin" evidence="5">
    <location>
        <begin position="52"/>
        <end position="208"/>
    </location>
</feature>
<dbReference type="Gene3D" id="3.40.30.10">
    <property type="entry name" value="Glutaredoxin"/>
    <property type="match status" value="1"/>
</dbReference>
<gene>
    <name evidence="6" type="ORF">GCM10009802_12720</name>
</gene>
<dbReference type="SUPFAM" id="SSF52833">
    <property type="entry name" value="Thioredoxin-like"/>
    <property type="match status" value="1"/>
</dbReference>
<dbReference type="Pfam" id="PF02630">
    <property type="entry name" value="SCO1-SenC"/>
    <property type="match status" value="1"/>
</dbReference>
<evidence type="ECO:0000256" key="2">
    <source>
        <dbReference type="ARBA" id="ARBA00023008"/>
    </source>
</evidence>
<evidence type="ECO:0000259" key="5">
    <source>
        <dbReference type="PROSITE" id="PS51352"/>
    </source>
</evidence>
<organism evidence="6 7">
    <name type="scientific">Streptomyces synnematoformans</name>
    <dbReference type="NCBI Taxonomy" id="415721"/>
    <lineage>
        <taxon>Bacteria</taxon>
        <taxon>Bacillati</taxon>
        <taxon>Actinomycetota</taxon>
        <taxon>Actinomycetes</taxon>
        <taxon>Kitasatosporales</taxon>
        <taxon>Streptomycetaceae</taxon>
        <taxon>Streptomyces</taxon>
    </lineage>
</organism>
<dbReference type="EMBL" id="BAAAPF010000021">
    <property type="protein sequence ID" value="GAA2113793.1"/>
    <property type="molecule type" value="Genomic_DNA"/>
</dbReference>
<reference evidence="7" key="1">
    <citation type="journal article" date="2019" name="Int. J. Syst. Evol. Microbiol.">
        <title>The Global Catalogue of Microorganisms (GCM) 10K type strain sequencing project: providing services to taxonomists for standard genome sequencing and annotation.</title>
        <authorList>
            <consortium name="The Broad Institute Genomics Platform"/>
            <consortium name="The Broad Institute Genome Sequencing Center for Infectious Disease"/>
            <person name="Wu L."/>
            <person name="Ma J."/>
        </authorList>
    </citation>
    <scope>NUCLEOTIDE SEQUENCE [LARGE SCALE GENOMIC DNA]</scope>
    <source>
        <strain evidence="7">JCM 15481</strain>
    </source>
</reference>
<accession>A0ABN2XPN8</accession>
<dbReference type="InterPro" id="IPR013766">
    <property type="entry name" value="Thioredoxin_domain"/>
</dbReference>
<dbReference type="InterPro" id="IPR036249">
    <property type="entry name" value="Thioredoxin-like_sf"/>
</dbReference>
<evidence type="ECO:0000313" key="7">
    <source>
        <dbReference type="Proteomes" id="UP001500443"/>
    </source>
</evidence>
<evidence type="ECO:0000313" key="6">
    <source>
        <dbReference type="EMBL" id="GAA2113793.1"/>
    </source>
</evidence>
<evidence type="ECO:0000256" key="3">
    <source>
        <dbReference type="SAM" id="MobiDB-lite"/>
    </source>
</evidence>
<dbReference type="RefSeq" id="WP_344288728.1">
    <property type="nucleotide sequence ID" value="NZ_BAAAPF010000021.1"/>
</dbReference>
<dbReference type="PROSITE" id="PS51257">
    <property type="entry name" value="PROKAR_LIPOPROTEIN"/>
    <property type="match status" value="1"/>
</dbReference>
<protein>
    <submittedName>
        <fullName evidence="6">SCO family protein</fullName>
    </submittedName>
</protein>
<dbReference type="PANTHER" id="PTHR12151:SF25">
    <property type="entry name" value="LINALOOL DEHYDRATASE_ISOMERASE DOMAIN-CONTAINING PROTEIN"/>
    <property type="match status" value="1"/>
</dbReference>
<comment type="caution">
    <text evidence="6">The sequence shown here is derived from an EMBL/GenBank/DDBJ whole genome shotgun (WGS) entry which is preliminary data.</text>
</comment>
<keyword evidence="4" id="KW-0732">Signal</keyword>
<dbReference type="InterPro" id="IPR003782">
    <property type="entry name" value="SCO1/SenC"/>
</dbReference>
<evidence type="ECO:0000256" key="1">
    <source>
        <dbReference type="ARBA" id="ARBA00010996"/>
    </source>
</evidence>
<dbReference type="Proteomes" id="UP001500443">
    <property type="component" value="Unassembled WGS sequence"/>
</dbReference>
<dbReference type="PANTHER" id="PTHR12151">
    <property type="entry name" value="ELECTRON TRANSPORT PROTIN SCO1/SENC FAMILY MEMBER"/>
    <property type="match status" value="1"/>
</dbReference>
<dbReference type="CDD" id="cd02968">
    <property type="entry name" value="SCO"/>
    <property type="match status" value="1"/>
</dbReference>
<name>A0ABN2XPN8_9ACTN</name>
<feature type="region of interest" description="Disordered" evidence="3">
    <location>
        <begin position="34"/>
        <end position="53"/>
    </location>
</feature>